<dbReference type="GO" id="GO:0007265">
    <property type="term" value="P:Ras protein signal transduction"/>
    <property type="evidence" value="ECO:0007669"/>
    <property type="project" value="TreeGrafter"/>
</dbReference>
<dbReference type="GO" id="GO:0005737">
    <property type="term" value="C:cytoplasm"/>
    <property type="evidence" value="ECO:0007669"/>
    <property type="project" value="TreeGrafter"/>
</dbReference>
<dbReference type="Ensembl" id="ENSVKKT00000018942.1">
    <property type="protein sequence ID" value="ENSVKKP00000018479.1"/>
    <property type="gene ID" value="ENSVKKG00000012588.1"/>
</dbReference>
<dbReference type="InterPro" id="IPR002404">
    <property type="entry name" value="IRS_PTB"/>
</dbReference>
<dbReference type="OMA" id="EFFDCKE"/>
<comment type="similarity">
    <text evidence="1">Belongs to the DOK family. Type A subfamily.</text>
</comment>
<accession>A0A8D2L8M4</accession>
<organism evidence="5 6">
    <name type="scientific">Varanus komodoensis</name>
    <name type="common">Komodo dragon</name>
    <dbReference type="NCBI Taxonomy" id="61221"/>
    <lineage>
        <taxon>Eukaryota</taxon>
        <taxon>Metazoa</taxon>
        <taxon>Chordata</taxon>
        <taxon>Craniata</taxon>
        <taxon>Vertebrata</taxon>
        <taxon>Euteleostomi</taxon>
        <taxon>Lepidosauria</taxon>
        <taxon>Squamata</taxon>
        <taxon>Bifurcata</taxon>
        <taxon>Unidentata</taxon>
        <taxon>Episquamata</taxon>
        <taxon>Toxicofera</taxon>
        <taxon>Anguimorpha</taxon>
        <taxon>Paleoanguimorpha</taxon>
        <taxon>Varanoidea</taxon>
        <taxon>Varanidae</taxon>
        <taxon>Varanus</taxon>
    </lineage>
</organism>
<feature type="region of interest" description="Disordered" evidence="3">
    <location>
        <begin position="289"/>
        <end position="316"/>
    </location>
</feature>
<feature type="domain" description="IRS-type PTB" evidence="4">
    <location>
        <begin position="144"/>
        <end position="248"/>
    </location>
</feature>
<dbReference type="AlphaFoldDB" id="A0A8D2L8M4"/>
<dbReference type="InterPro" id="IPR001849">
    <property type="entry name" value="PH_domain"/>
</dbReference>
<dbReference type="InterPro" id="IPR037751">
    <property type="entry name" value="Dok1/2/3_PTB"/>
</dbReference>
<proteinExistence type="inferred from homology"/>
<evidence type="ECO:0000313" key="5">
    <source>
        <dbReference type="Ensembl" id="ENSVKKP00000018479.1"/>
    </source>
</evidence>
<sequence>RTACKRETPAFLYSLTCRVCLQRWKKSWFVLYPASSHGVARLEFFDCKEGAVAADRVCTKRLDKKIVRLADCVSIAPAPECSAKEGLSVFRLETSERTYVFAAEPQEVTEWVARLCETAFPVSGLEALRALEMATNSIYDSREEGRSFRVTVQKTEAAERCRLRGPYVLRASRSSLALAEPHSSSPLYTWPYRLLRRYGRDKVMFSFEAGRRCESGPGNFAFETKQGNEIFHVVQAAIQAQKAQVEENRQSSGSLDAEAAGWPCTPPRSPLPGVPSEDVANVYAEPLDAVKGSRPRPDTLYADPVDTRREGGVGQESWPQATKVLYEQVGPGPSSHQGLSSGKVHIYDEPEGRALLPAPASAPAAIYDEACLPCEAWRTQARESQAGYELPFLPGAGDYAVPAFHQKAGPKAPKPCPAPKLPRARRKSPQPGSNGAPRAPSAPERNGLLGGSGNSSNNNSNASRELLAGEHGTEEPLYSRVLRLPPGRAGHPGPEQSVDGSRPASVYEDLGEI</sequence>
<reference evidence="5" key="1">
    <citation type="submission" date="2025-08" db="UniProtKB">
        <authorList>
            <consortium name="Ensembl"/>
        </authorList>
    </citation>
    <scope>IDENTIFICATION</scope>
</reference>
<dbReference type="SUPFAM" id="SSF50729">
    <property type="entry name" value="PH domain-like"/>
    <property type="match status" value="2"/>
</dbReference>
<dbReference type="Gene3D" id="2.30.29.30">
    <property type="entry name" value="Pleckstrin-homology domain (PH domain)/Phosphotyrosine-binding domain (PTB)"/>
    <property type="match status" value="2"/>
</dbReference>
<evidence type="ECO:0000259" key="4">
    <source>
        <dbReference type="PROSITE" id="PS51064"/>
    </source>
</evidence>
<evidence type="ECO:0000256" key="2">
    <source>
        <dbReference type="ARBA" id="ARBA00022553"/>
    </source>
</evidence>
<dbReference type="PROSITE" id="PS51064">
    <property type="entry name" value="IRS_PTB"/>
    <property type="match status" value="1"/>
</dbReference>
<dbReference type="SMART" id="SM00233">
    <property type="entry name" value="PH"/>
    <property type="match status" value="1"/>
</dbReference>
<keyword evidence="2" id="KW-0597">Phosphoprotein</keyword>
<dbReference type="SMART" id="SM00310">
    <property type="entry name" value="PTBI"/>
    <property type="match status" value="1"/>
</dbReference>
<dbReference type="PANTHER" id="PTHR21258">
    <property type="entry name" value="DOCKING PROTEIN RELATED"/>
    <property type="match status" value="1"/>
</dbReference>
<name>A0A8D2L8M4_VARKO</name>
<dbReference type="CDD" id="cd01203">
    <property type="entry name" value="PTB_DOK1_DOK2_DOK3"/>
    <property type="match status" value="1"/>
</dbReference>
<dbReference type="Pfam" id="PF02174">
    <property type="entry name" value="IRS"/>
    <property type="match status" value="1"/>
</dbReference>
<dbReference type="GO" id="GO:0007169">
    <property type="term" value="P:cell surface receptor protein tyrosine kinase signaling pathway"/>
    <property type="evidence" value="ECO:0007669"/>
    <property type="project" value="TreeGrafter"/>
</dbReference>
<dbReference type="InterPro" id="IPR011993">
    <property type="entry name" value="PH-like_dom_sf"/>
</dbReference>
<dbReference type="InterPro" id="IPR050996">
    <property type="entry name" value="Docking_Protein_DOK"/>
</dbReference>
<evidence type="ECO:0000256" key="3">
    <source>
        <dbReference type="SAM" id="MobiDB-lite"/>
    </source>
</evidence>
<dbReference type="SMART" id="SM01244">
    <property type="entry name" value="IRS"/>
    <property type="match status" value="1"/>
</dbReference>
<dbReference type="PANTHER" id="PTHR21258:SF46">
    <property type="entry name" value="DOCKING PROTEIN 1"/>
    <property type="match status" value="1"/>
</dbReference>
<evidence type="ECO:0000313" key="6">
    <source>
        <dbReference type="Proteomes" id="UP000694545"/>
    </source>
</evidence>
<protein>
    <submittedName>
        <fullName evidence="5">Docking protein 1</fullName>
    </submittedName>
</protein>
<keyword evidence="6" id="KW-1185">Reference proteome</keyword>
<reference evidence="5" key="2">
    <citation type="submission" date="2025-09" db="UniProtKB">
        <authorList>
            <consortium name="Ensembl"/>
        </authorList>
    </citation>
    <scope>IDENTIFICATION</scope>
</reference>
<dbReference type="Proteomes" id="UP000694545">
    <property type="component" value="Unplaced"/>
</dbReference>
<dbReference type="GO" id="GO:0043410">
    <property type="term" value="P:positive regulation of MAPK cascade"/>
    <property type="evidence" value="ECO:0007669"/>
    <property type="project" value="TreeGrafter"/>
</dbReference>
<evidence type="ECO:0000256" key="1">
    <source>
        <dbReference type="ARBA" id="ARBA00010955"/>
    </source>
</evidence>
<feature type="region of interest" description="Disordered" evidence="3">
    <location>
        <begin position="405"/>
        <end position="513"/>
    </location>
</feature>